<dbReference type="Gene3D" id="3.40.50.720">
    <property type="entry name" value="NAD(P)-binding Rossmann-like Domain"/>
    <property type="match status" value="1"/>
</dbReference>
<evidence type="ECO:0000313" key="6">
    <source>
        <dbReference type="Proteomes" id="UP000494255"/>
    </source>
</evidence>
<dbReference type="InterPro" id="IPR036291">
    <property type="entry name" value="NAD(P)-bd_dom_sf"/>
</dbReference>
<dbReference type="Pfam" id="PF13561">
    <property type="entry name" value="adh_short_C2"/>
    <property type="match status" value="1"/>
</dbReference>
<dbReference type="AlphaFoldDB" id="A0A6J5CQQ4"/>
<evidence type="ECO:0000256" key="1">
    <source>
        <dbReference type="ARBA" id="ARBA00006484"/>
    </source>
</evidence>
<reference evidence="5 6" key="1">
    <citation type="submission" date="2020-04" db="EMBL/GenBank/DDBJ databases">
        <authorList>
            <person name="De Canck E."/>
        </authorList>
    </citation>
    <scope>NUCLEOTIDE SEQUENCE [LARGE SCALE GENOMIC DNA]</scope>
    <source>
        <strain evidence="5 6">LMG 24238</strain>
    </source>
</reference>
<feature type="domain" description="Ketoreductase" evidence="4">
    <location>
        <begin position="12"/>
        <end position="181"/>
    </location>
</feature>
<dbReference type="GeneID" id="97045687"/>
<evidence type="ECO:0000259" key="4">
    <source>
        <dbReference type="SMART" id="SM00822"/>
    </source>
</evidence>
<evidence type="ECO:0000313" key="5">
    <source>
        <dbReference type="EMBL" id="CAB3743802.1"/>
    </source>
</evidence>
<keyword evidence="5" id="KW-0560">Oxidoreductase</keyword>
<comment type="similarity">
    <text evidence="1">Belongs to the short-chain dehydrogenases/reductases (SDR) family.</text>
</comment>
<organism evidence="5 6">
    <name type="scientific">Paraburkholderia sediminicola</name>
    <dbReference type="NCBI Taxonomy" id="458836"/>
    <lineage>
        <taxon>Bacteria</taxon>
        <taxon>Pseudomonadati</taxon>
        <taxon>Pseudomonadota</taxon>
        <taxon>Betaproteobacteria</taxon>
        <taxon>Burkholderiales</taxon>
        <taxon>Burkholderiaceae</taxon>
        <taxon>Paraburkholderia</taxon>
    </lineage>
</organism>
<keyword evidence="6" id="KW-1185">Reference proteome</keyword>
<dbReference type="PRINTS" id="PR00081">
    <property type="entry name" value="GDHRDH"/>
</dbReference>
<protein>
    <submittedName>
        <fullName evidence="5">NAD-dependent glycerol dehydrogenase</fullName>
        <ecNumber evidence="5">1.1.1.6</ecNumber>
    </submittedName>
</protein>
<dbReference type="PRINTS" id="PR00080">
    <property type="entry name" value="SDRFAMILY"/>
</dbReference>
<dbReference type="GO" id="GO:0050038">
    <property type="term" value="F:L-xylulose reductase (NADPH) activity"/>
    <property type="evidence" value="ECO:0007669"/>
    <property type="project" value="TreeGrafter"/>
</dbReference>
<keyword evidence="3" id="KW-0521">NADP</keyword>
<comment type="subunit">
    <text evidence="2">Homotetramer.</text>
</comment>
<dbReference type="InterPro" id="IPR020904">
    <property type="entry name" value="Sc_DH/Rdtase_CS"/>
</dbReference>
<dbReference type="EMBL" id="CADIKC010000017">
    <property type="protein sequence ID" value="CAB3743802.1"/>
    <property type="molecule type" value="Genomic_DNA"/>
</dbReference>
<evidence type="ECO:0000256" key="3">
    <source>
        <dbReference type="ARBA" id="ARBA00022857"/>
    </source>
</evidence>
<proteinExistence type="inferred from homology"/>
<dbReference type="GO" id="GO:0004090">
    <property type="term" value="F:carbonyl reductase (NADPH) activity"/>
    <property type="evidence" value="ECO:0007669"/>
    <property type="project" value="TreeGrafter"/>
</dbReference>
<dbReference type="InterPro" id="IPR002347">
    <property type="entry name" value="SDR_fam"/>
</dbReference>
<sequence length="248" mass="26180">MTNSGLQDFAGKSVLVTGASKGIGRTIAKMLAARGATVSAMGRSFEDLESLRAEIGGFSLLVDLEDLAATRAAAEAAMPVDYLVNCAGMNILEPCLDVPVETFSRVLTINTLAPVVLAQAYARDRISRGLPGAIVNVSSDAAFMGIRDHLSYCASKAALDAITRVLAVELGTNGIRVNSVNPHVTMTDMGRMAWSAPEKANPRLSRLPLGRFLETEEVAQVVIFMLTNGAQMMTGQSLRVDGGYSVTG</sequence>
<name>A0A6J5CQQ4_9BURK</name>
<dbReference type="GO" id="GO:0005997">
    <property type="term" value="P:xylulose metabolic process"/>
    <property type="evidence" value="ECO:0007669"/>
    <property type="project" value="TreeGrafter"/>
</dbReference>
<dbReference type="SMART" id="SM00822">
    <property type="entry name" value="PKS_KR"/>
    <property type="match status" value="1"/>
</dbReference>
<evidence type="ECO:0000256" key="2">
    <source>
        <dbReference type="ARBA" id="ARBA00011881"/>
    </source>
</evidence>
<dbReference type="InterPro" id="IPR057326">
    <property type="entry name" value="KR_dom"/>
</dbReference>
<dbReference type="Proteomes" id="UP000494255">
    <property type="component" value="Unassembled WGS sequence"/>
</dbReference>
<dbReference type="SUPFAM" id="SSF51735">
    <property type="entry name" value="NAD(P)-binding Rossmann-fold domains"/>
    <property type="match status" value="1"/>
</dbReference>
<dbReference type="FunFam" id="3.40.50.720:FF:000084">
    <property type="entry name" value="Short-chain dehydrogenase reductase"/>
    <property type="match status" value="1"/>
</dbReference>
<accession>A0A6J5CQQ4</accession>
<dbReference type="EC" id="1.1.1.6" evidence="5"/>
<dbReference type="GO" id="GO:0008888">
    <property type="term" value="F:glycerol dehydrogenase (NAD+) activity"/>
    <property type="evidence" value="ECO:0007669"/>
    <property type="project" value="UniProtKB-EC"/>
</dbReference>
<dbReference type="PANTHER" id="PTHR44252">
    <property type="entry name" value="D-ERYTHRULOSE REDUCTASE"/>
    <property type="match status" value="1"/>
</dbReference>
<dbReference type="PANTHER" id="PTHR44252:SF3">
    <property type="entry name" value="D-ERYTHRULOSE REDUCTASE-RELATED"/>
    <property type="match status" value="1"/>
</dbReference>
<dbReference type="GO" id="GO:0006006">
    <property type="term" value="P:glucose metabolic process"/>
    <property type="evidence" value="ECO:0007669"/>
    <property type="project" value="TreeGrafter"/>
</dbReference>
<gene>
    <name evidence="5" type="primary">golD_3</name>
    <name evidence="5" type="ORF">LMG24238_07130</name>
</gene>
<dbReference type="RefSeq" id="WP_175054539.1">
    <property type="nucleotide sequence ID" value="NZ_CADIKC010000017.1"/>
</dbReference>
<dbReference type="InterPro" id="IPR051737">
    <property type="entry name" value="L-xylulose/Carbonyl_redctase"/>
</dbReference>
<dbReference type="PROSITE" id="PS00061">
    <property type="entry name" value="ADH_SHORT"/>
    <property type="match status" value="1"/>
</dbReference>